<proteinExistence type="predicted"/>
<gene>
    <name evidence="1" type="ORF">NPIL_181821</name>
</gene>
<dbReference type="Proteomes" id="UP000887013">
    <property type="component" value="Unassembled WGS sequence"/>
</dbReference>
<keyword evidence="2" id="KW-1185">Reference proteome</keyword>
<protein>
    <submittedName>
        <fullName evidence="1">Uncharacterized protein</fullName>
    </submittedName>
</protein>
<organism evidence="1 2">
    <name type="scientific">Nephila pilipes</name>
    <name type="common">Giant wood spider</name>
    <name type="synonym">Nephila maculata</name>
    <dbReference type="NCBI Taxonomy" id="299642"/>
    <lineage>
        <taxon>Eukaryota</taxon>
        <taxon>Metazoa</taxon>
        <taxon>Ecdysozoa</taxon>
        <taxon>Arthropoda</taxon>
        <taxon>Chelicerata</taxon>
        <taxon>Arachnida</taxon>
        <taxon>Araneae</taxon>
        <taxon>Araneomorphae</taxon>
        <taxon>Entelegynae</taxon>
        <taxon>Araneoidea</taxon>
        <taxon>Nephilidae</taxon>
        <taxon>Nephila</taxon>
    </lineage>
</organism>
<accession>A0A8X6PHF6</accession>
<evidence type="ECO:0000313" key="1">
    <source>
        <dbReference type="EMBL" id="GFT68586.1"/>
    </source>
</evidence>
<sequence length="97" mass="11022">MNSVNSIPMTQLVKDYQKNVRSKASVPRAYSSCKNDEYLMGEPGVLKIFFVYELCKNPDLLLEFLRKAGLIIIKDLTCAKYNSPMKLRSKDINDSAV</sequence>
<name>A0A8X6PHF6_NEPPI</name>
<evidence type="ECO:0000313" key="2">
    <source>
        <dbReference type="Proteomes" id="UP000887013"/>
    </source>
</evidence>
<dbReference type="AlphaFoldDB" id="A0A8X6PHF6"/>
<comment type="caution">
    <text evidence="1">The sequence shown here is derived from an EMBL/GenBank/DDBJ whole genome shotgun (WGS) entry which is preliminary data.</text>
</comment>
<dbReference type="EMBL" id="BMAW01115994">
    <property type="protein sequence ID" value="GFT68586.1"/>
    <property type="molecule type" value="Genomic_DNA"/>
</dbReference>
<reference evidence="1" key="1">
    <citation type="submission" date="2020-08" db="EMBL/GenBank/DDBJ databases">
        <title>Multicomponent nature underlies the extraordinary mechanical properties of spider dragline silk.</title>
        <authorList>
            <person name="Kono N."/>
            <person name="Nakamura H."/>
            <person name="Mori M."/>
            <person name="Yoshida Y."/>
            <person name="Ohtoshi R."/>
            <person name="Malay A.D."/>
            <person name="Moran D.A.P."/>
            <person name="Tomita M."/>
            <person name="Numata K."/>
            <person name="Arakawa K."/>
        </authorList>
    </citation>
    <scope>NUCLEOTIDE SEQUENCE</scope>
</reference>